<proteinExistence type="predicted"/>
<dbReference type="GO" id="GO:0004106">
    <property type="term" value="F:chorismate mutase activity"/>
    <property type="evidence" value="ECO:0007669"/>
    <property type="project" value="UniProtKB-EC"/>
</dbReference>
<comment type="caution">
    <text evidence="3">The sequence shown here is derived from an EMBL/GenBank/DDBJ whole genome shotgun (WGS) entry which is preliminary data.</text>
</comment>
<dbReference type="CDD" id="cd02185">
    <property type="entry name" value="AroH"/>
    <property type="match status" value="1"/>
</dbReference>
<dbReference type="PIRSF" id="PIRSF005965">
    <property type="entry name" value="Chor_mut_AroH"/>
    <property type="match status" value="1"/>
</dbReference>
<comment type="catalytic activity">
    <reaction evidence="2">
        <text>chorismate = prephenate</text>
        <dbReference type="Rhea" id="RHEA:13897"/>
        <dbReference type="ChEBI" id="CHEBI:29748"/>
        <dbReference type="ChEBI" id="CHEBI:29934"/>
        <dbReference type="EC" id="5.4.99.5"/>
    </reaction>
</comment>
<dbReference type="PROSITE" id="PS51167">
    <property type="entry name" value="CHORISMATE_MUT_1"/>
    <property type="match status" value="1"/>
</dbReference>
<sequence>MAVRGIRGAISVENNAQEAISQATRELIGEIMEKNHLDSKDIASVLFSVTSDLDAQFPARAAREMGWENVPMMCTWEMDVPGSIRGIIRVMIHWNTESAQDEIKHIYLKRAAALRPDLV</sequence>
<organism evidence="3 4">
    <name type="scientific">Dehalobacterium formicoaceticum</name>
    <dbReference type="NCBI Taxonomy" id="51515"/>
    <lineage>
        <taxon>Bacteria</taxon>
        <taxon>Bacillati</taxon>
        <taxon>Bacillota</taxon>
        <taxon>Clostridia</taxon>
        <taxon>Eubacteriales</taxon>
        <taxon>Peptococcaceae</taxon>
        <taxon>Dehalobacterium</taxon>
    </lineage>
</organism>
<dbReference type="Gene3D" id="3.30.1330.40">
    <property type="entry name" value="RutC-like"/>
    <property type="match status" value="1"/>
</dbReference>
<keyword evidence="2" id="KW-0057">Aromatic amino acid biosynthesis</keyword>
<name>A0ABT1Y6Y5_9FIRM</name>
<evidence type="ECO:0000256" key="1">
    <source>
        <dbReference type="NCBIfam" id="TIGR01796"/>
    </source>
</evidence>
<dbReference type="Pfam" id="PF07736">
    <property type="entry name" value="CM_1"/>
    <property type="match status" value="1"/>
</dbReference>
<dbReference type="Proteomes" id="UP001524944">
    <property type="component" value="Unassembled WGS sequence"/>
</dbReference>
<dbReference type="InterPro" id="IPR008243">
    <property type="entry name" value="Chorismate_mutase_AroH"/>
</dbReference>
<dbReference type="NCBIfam" id="TIGR01796">
    <property type="entry name" value="CM_mono_aroH"/>
    <property type="match status" value="1"/>
</dbReference>
<dbReference type="SUPFAM" id="SSF55298">
    <property type="entry name" value="YjgF-like"/>
    <property type="match status" value="1"/>
</dbReference>
<accession>A0ABT1Y6Y5</accession>
<reference evidence="3 4" key="1">
    <citation type="submission" date="2022-08" db="EMBL/GenBank/DDBJ databases">
        <title>Proteogenomics of the novel Dehalobacterium formicoaceticum strain EZ94 highlights a key role of methyltransferases during anaerobic dichloromethane degradation.</title>
        <authorList>
            <person name="Wasmund K."/>
        </authorList>
    </citation>
    <scope>NUCLEOTIDE SEQUENCE [LARGE SCALE GENOMIC DNA]</scope>
    <source>
        <strain evidence="3 4">EZ94</strain>
    </source>
</reference>
<evidence type="ECO:0000313" key="4">
    <source>
        <dbReference type="Proteomes" id="UP001524944"/>
    </source>
</evidence>
<evidence type="ECO:0000256" key="2">
    <source>
        <dbReference type="PROSITE-ProRule" id="PRU00514"/>
    </source>
</evidence>
<dbReference type="InterPro" id="IPR035959">
    <property type="entry name" value="RutC-like_sf"/>
</dbReference>
<evidence type="ECO:0000313" key="3">
    <source>
        <dbReference type="EMBL" id="MCR6545860.1"/>
    </source>
</evidence>
<dbReference type="PANTHER" id="PTHR21164:SF0">
    <property type="entry name" value="CHORISMATE MUTASE AROH"/>
    <property type="match status" value="1"/>
</dbReference>
<dbReference type="EMBL" id="JANPWE010000004">
    <property type="protein sequence ID" value="MCR6545860.1"/>
    <property type="molecule type" value="Genomic_DNA"/>
</dbReference>
<keyword evidence="2 3" id="KW-0413">Isomerase</keyword>
<dbReference type="PANTHER" id="PTHR21164">
    <property type="entry name" value="CHORISMATE MUTASE"/>
    <property type="match status" value="1"/>
</dbReference>
<keyword evidence="2" id="KW-0028">Amino-acid biosynthesis</keyword>
<gene>
    <name evidence="3" type="primary">aroH</name>
    <name evidence="3" type="ORF">NVS47_10115</name>
</gene>
<keyword evidence="4" id="KW-1185">Reference proteome</keyword>
<protein>
    <recommendedName>
        <fullName evidence="1 2">chorismate mutase</fullName>
        <ecNumber evidence="1 2">5.4.99.5</ecNumber>
    </recommendedName>
</protein>
<dbReference type="RefSeq" id="WP_089611166.1">
    <property type="nucleotide sequence ID" value="NZ_CP022121.1"/>
</dbReference>
<dbReference type="EC" id="5.4.99.5" evidence="1 2"/>